<evidence type="ECO:0000313" key="3">
    <source>
        <dbReference type="Proteomes" id="UP000231195"/>
    </source>
</evidence>
<accession>A0A2M7X0N7</accession>
<dbReference type="EMBL" id="PFWZ01000159">
    <property type="protein sequence ID" value="PJA39699.1"/>
    <property type="molecule type" value="Genomic_DNA"/>
</dbReference>
<keyword evidence="1" id="KW-0812">Transmembrane</keyword>
<feature type="transmembrane region" description="Helical" evidence="1">
    <location>
        <begin position="26"/>
        <end position="42"/>
    </location>
</feature>
<organism evidence="2 3">
    <name type="scientific">candidate division WWE3 bacterium CG_4_9_14_3_um_filter_39_7</name>
    <dbReference type="NCBI Taxonomy" id="1975080"/>
    <lineage>
        <taxon>Bacteria</taxon>
        <taxon>Katanobacteria</taxon>
    </lineage>
</organism>
<dbReference type="AlphaFoldDB" id="A0A2M7X0N7"/>
<evidence type="ECO:0000256" key="1">
    <source>
        <dbReference type="SAM" id="Phobius"/>
    </source>
</evidence>
<gene>
    <name evidence="2" type="ORF">CO179_04650</name>
</gene>
<evidence type="ECO:0000313" key="2">
    <source>
        <dbReference type="EMBL" id="PJA39699.1"/>
    </source>
</evidence>
<keyword evidence="1" id="KW-1133">Transmembrane helix</keyword>
<name>A0A2M7X0N7_UNCKA</name>
<protein>
    <submittedName>
        <fullName evidence="2">Uncharacterized protein</fullName>
    </submittedName>
</protein>
<comment type="caution">
    <text evidence="2">The sequence shown here is derived from an EMBL/GenBank/DDBJ whole genome shotgun (WGS) entry which is preliminary data.</text>
</comment>
<sequence length="284" mass="30295">MILVLLGIFALQRFLGSWVPSFNWGTIVVGALFLAFFLAWGSESASNWMKGWGGGLVVIILGTVLGVLMGIPQLNQKDIAAPLITSYPFQEIDGELILNKGADGSLQLTGYYPVEFGTDVRIAVQGKSLGNATLHAVPETEMVAYNAAVATVTAGGTDPLGSLSTEKFLSTFGSQCGRHSALKWGDIDFGAVAQFLPDTNEDDAVRWYRWACSGSQRIGRYMLLLQLPTGANYLYSPNQEMIVSLGTMVINPSPALLLTGSGPVTTTITLPTIDPNVPAAGTFR</sequence>
<proteinExistence type="predicted"/>
<reference evidence="3" key="1">
    <citation type="submission" date="2017-09" db="EMBL/GenBank/DDBJ databases">
        <title>Depth-based differentiation of microbial function through sediment-hosted aquifers and enrichment of novel symbionts in the deep terrestrial subsurface.</title>
        <authorList>
            <person name="Probst A.J."/>
            <person name="Ladd B."/>
            <person name="Jarett J.K."/>
            <person name="Geller-Mcgrath D.E."/>
            <person name="Sieber C.M.K."/>
            <person name="Emerson J.B."/>
            <person name="Anantharaman K."/>
            <person name="Thomas B.C."/>
            <person name="Malmstrom R."/>
            <person name="Stieglmeier M."/>
            <person name="Klingl A."/>
            <person name="Woyke T."/>
            <person name="Ryan C.M."/>
            <person name="Banfield J.F."/>
        </authorList>
    </citation>
    <scope>NUCLEOTIDE SEQUENCE [LARGE SCALE GENOMIC DNA]</scope>
</reference>
<feature type="transmembrane region" description="Helical" evidence="1">
    <location>
        <begin position="54"/>
        <end position="74"/>
    </location>
</feature>
<dbReference type="Proteomes" id="UP000231195">
    <property type="component" value="Unassembled WGS sequence"/>
</dbReference>
<keyword evidence="1" id="KW-0472">Membrane</keyword>